<feature type="compositionally biased region" description="Polar residues" evidence="1">
    <location>
        <begin position="286"/>
        <end position="298"/>
    </location>
</feature>
<accession>A0AAE0P2F9</accession>
<gene>
    <name evidence="3" type="ORF">B0T20DRAFT_64743</name>
</gene>
<dbReference type="Proteomes" id="UP001281003">
    <property type="component" value="Unassembled WGS sequence"/>
</dbReference>
<proteinExistence type="predicted"/>
<evidence type="ECO:0000313" key="4">
    <source>
        <dbReference type="Proteomes" id="UP001281003"/>
    </source>
</evidence>
<dbReference type="SUPFAM" id="SSF52113">
    <property type="entry name" value="BRCT domain"/>
    <property type="match status" value="1"/>
</dbReference>
<dbReference type="PROSITE" id="PS50172">
    <property type="entry name" value="BRCT"/>
    <property type="match status" value="1"/>
</dbReference>
<sequence>MPRGKAGTGRCKPIFRGLNIAISGTFEGQWTDANISKWVNLRAAKFSSQMSEDVTHLVCTKEEFEKKGLKVKEALKRAYKKEKKCHLVTLDWLEDSLFANRRLPEDEFSHVASLKALQAKARLEKKIARGVEEEKRSVNENFYHVYFDPTDCFQYEITLVRDDEEMGILGERYVVKLYESNALPHLYQVGVRYYKSKKDTIPKLHRLTDAPGGFWQEYEAFKRFFEIKVGYPWDERLVRGVGSLGNKFFCYQPPTGGKPVGWTPAEFIPKEPTPPPPPAAKAEVTNIGSESAMSNDQLPSPPDSPVEADTNLESTPNSQDPLDHAPKDTDHEALVIPSQEKEIQKGQTQQIDQCPLQGHAEAQTIVSPDTPMIETEESVCMVKAAEVSTTASGETSATDREEAVTVAVTTQQSNTLQGVDGEETMATV</sequence>
<protein>
    <recommendedName>
        <fullName evidence="2">BRCT domain-containing protein</fullName>
    </recommendedName>
</protein>
<keyword evidence="4" id="KW-1185">Reference proteome</keyword>
<feature type="domain" description="BRCT" evidence="2">
    <location>
        <begin position="10"/>
        <end position="110"/>
    </location>
</feature>
<organism evidence="3 4">
    <name type="scientific">Sordaria brevicollis</name>
    <dbReference type="NCBI Taxonomy" id="83679"/>
    <lineage>
        <taxon>Eukaryota</taxon>
        <taxon>Fungi</taxon>
        <taxon>Dikarya</taxon>
        <taxon>Ascomycota</taxon>
        <taxon>Pezizomycotina</taxon>
        <taxon>Sordariomycetes</taxon>
        <taxon>Sordariomycetidae</taxon>
        <taxon>Sordariales</taxon>
        <taxon>Sordariaceae</taxon>
        <taxon>Sordaria</taxon>
    </lineage>
</organism>
<dbReference type="InterPro" id="IPR036420">
    <property type="entry name" value="BRCT_dom_sf"/>
</dbReference>
<reference evidence="3" key="1">
    <citation type="journal article" date="2023" name="Mol. Phylogenet. Evol.">
        <title>Genome-scale phylogeny and comparative genomics of the fungal order Sordariales.</title>
        <authorList>
            <person name="Hensen N."/>
            <person name="Bonometti L."/>
            <person name="Westerberg I."/>
            <person name="Brannstrom I.O."/>
            <person name="Guillou S."/>
            <person name="Cros-Aarteil S."/>
            <person name="Calhoun S."/>
            <person name="Haridas S."/>
            <person name="Kuo A."/>
            <person name="Mondo S."/>
            <person name="Pangilinan J."/>
            <person name="Riley R."/>
            <person name="LaButti K."/>
            <person name="Andreopoulos B."/>
            <person name="Lipzen A."/>
            <person name="Chen C."/>
            <person name="Yan M."/>
            <person name="Daum C."/>
            <person name="Ng V."/>
            <person name="Clum A."/>
            <person name="Steindorff A."/>
            <person name="Ohm R.A."/>
            <person name="Martin F."/>
            <person name="Silar P."/>
            <person name="Natvig D.O."/>
            <person name="Lalanne C."/>
            <person name="Gautier V."/>
            <person name="Ament-Velasquez S.L."/>
            <person name="Kruys A."/>
            <person name="Hutchinson M.I."/>
            <person name="Powell A.J."/>
            <person name="Barry K."/>
            <person name="Miller A.N."/>
            <person name="Grigoriev I.V."/>
            <person name="Debuchy R."/>
            <person name="Gladieux P."/>
            <person name="Hiltunen Thoren M."/>
            <person name="Johannesson H."/>
        </authorList>
    </citation>
    <scope>NUCLEOTIDE SEQUENCE</scope>
    <source>
        <strain evidence="3">FGSC 1904</strain>
    </source>
</reference>
<evidence type="ECO:0000256" key="1">
    <source>
        <dbReference type="SAM" id="MobiDB-lite"/>
    </source>
</evidence>
<dbReference type="CDD" id="cd00027">
    <property type="entry name" value="BRCT"/>
    <property type="match status" value="1"/>
</dbReference>
<name>A0AAE0P2F9_SORBR</name>
<feature type="compositionally biased region" description="Polar residues" evidence="1">
    <location>
        <begin position="311"/>
        <end position="320"/>
    </location>
</feature>
<dbReference type="InterPro" id="IPR001357">
    <property type="entry name" value="BRCT_dom"/>
</dbReference>
<evidence type="ECO:0000259" key="2">
    <source>
        <dbReference type="PROSITE" id="PS50172"/>
    </source>
</evidence>
<dbReference type="EMBL" id="JAUTDP010000012">
    <property type="protein sequence ID" value="KAK3391770.1"/>
    <property type="molecule type" value="Genomic_DNA"/>
</dbReference>
<dbReference type="Pfam" id="PF00533">
    <property type="entry name" value="BRCT"/>
    <property type="match status" value="1"/>
</dbReference>
<comment type="caution">
    <text evidence="3">The sequence shown here is derived from an EMBL/GenBank/DDBJ whole genome shotgun (WGS) entry which is preliminary data.</text>
</comment>
<evidence type="ECO:0000313" key="3">
    <source>
        <dbReference type="EMBL" id="KAK3391770.1"/>
    </source>
</evidence>
<feature type="region of interest" description="Disordered" evidence="1">
    <location>
        <begin position="261"/>
        <end position="328"/>
    </location>
</feature>
<dbReference type="AlphaFoldDB" id="A0AAE0P2F9"/>
<reference evidence="3" key="2">
    <citation type="submission" date="2023-07" db="EMBL/GenBank/DDBJ databases">
        <authorList>
            <consortium name="Lawrence Berkeley National Laboratory"/>
            <person name="Haridas S."/>
            <person name="Hensen N."/>
            <person name="Bonometti L."/>
            <person name="Westerberg I."/>
            <person name="Brannstrom I.O."/>
            <person name="Guillou S."/>
            <person name="Cros-Aarteil S."/>
            <person name="Calhoun S."/>
            <person name="Kuo A."/>
            <person name="Mondo S."/>
            <person name="Pangilinan J."/>
            <person name="Riley R."/>
            <person name="LaButti K."/>
            <person name="Andreopoulos B."/>
            <person name="Lipzen A."/>
            <person name="Chen C."/>
            <person name="Yanf M."/>
            <person name="Daum C."/>
            <person name="Ng V."/>
            <person name="Clum A."/>
            <person name="Steindorff A."/>
            <person name="Ohm R."/>
            <person name="Martin F."/>
            <person name="Silar P."/>
            <person name="Natvig D."/>
            <person name="Lalanne C."/>
            <person name="Gautier V."/>
            <person name="Ament-velasquez S.L."/>
            <person name="Kruys A."/>
            <person name="Hutchinson M.I."/>
            <person name="Powell A.J."/>
            <person name="Barry K."/>
            <person name="Miller A.N."/>
            <person name="Grigoriev I.V."/>
            <person name="Debuchy R."/>
            <person name="Gladieux P."/>
            <person name="Thoren M.H."/>
            <person name="Johannesson H."/>
        </authorList>
    </citation>
    <scope>NUCLEOTIDE SEQUENCE</scope>
    <source>
        <strain evidence="3">FGSC 1904</strain>
    </source>
</reference>
<dbReference type="Gene3D" id="3.40.50.10190">
    <property type="entry name" value="BRCT domain"/>
    <property type="match status" value="1"/>
</dbReference>